<evidence type="ECO:0000256" key="15">
    <source>
        <dbReference type="SAM" id="Phobius"/>
    </source>
</evidence>
<evidence type="ECO:0000256" key="3">
    <source>
        <dbReference type="ARBA" id="ARBA00004406"/>
    </source>
</evidence>
<dbReference type="PANTHER" id="PTHR24292:SF100">
    <property type="entry name" value="CYTOCHROME P450 6A16, ISOFORM B-RELATED"/>
    <property type="match status" value="1"/>
</dbReference>
<accession>A0AAN7VIR4</accession>
<evidence type="ECO:0000256" key="2">
    <source>
        <dbReference type="ARBA" id="ARBA00004174"/>
    </source>
</evidence>
<dbReference type="InterPro" id="IPR001128">
    <property type="entry name" value="Cyt_P450"/>
</dbReference>
<protein>
    <recommendedName>
        <fullName evidence="18">Cytochrome P450</fullName>
    </recommendedName>
</protein>
<reference evidence="16 17" key="1">
    <citation type="journal article" date="2024" name="Insects">
        <title>An Improved Chromosome-Level Genome Assembly of the Firefly Pyrocoelia pectoralis.</title>
        <authorList>
            <person name="Fu X."/>
            <person name="Meyer-Rochow V.B."/>
            <person name="Ballantyne L."/>
            <person name="Zhu X."/>
        </authorList>
    </citation>
    <scope>NUCLEOTIDE SEQUENCE [LARGE SCALE GENOMIC DNA]</scope>
    <source>
        <strain evidence="16">XCY_ONT2</strain>
    </source>
</reference>
<dbReference type="AlphaFoldDB" id="A0AAN7VIR4"/>
<name>A0AAN7VIR4_9COLE</name>
<dbReference type="InterPro" id="IPR002401">
    <property type="entry name" value="Cyt_P450_E_grp-I"/>
</dbReference>
<keyword evidence="5 13" id="KW-0349">Heme</keyword>
<dbReference type="GO" id="GO:0004497">
    <property type="term" value="F:monooxygenase activity"/>
    <property type="evidence" value="ECO:0007669"/>
    <property type="project" value="UniProtKB-KW"/>
</dbReference>
<evidence type="ECO:0008006" key="18">
    <source>
        <dbReference type="Google" id="ProtNLM"/>
    </source>
</evidence>
<dbReference type="InterPro" id="IPR017972">
    <property type="entry name" value="Cyt_P450_CS"/>
</dbReference>
<keyword evidence="7" id="KW-0256">Endoplasmic reticulum</keyword>
<sequence length="496" mass="56886">MYSFLCYVCYGFLVIIFVLVASLMLLSKRMNGYWKRKEVFTVNPILCFGNAKDVILQRKCLGVNVKEFYDNLKMSGQRFGGYYLLIKPVLVIADLDLVNTILIKDFDYFTDRPLHVNEEDLLSAHIVALKGEKWKKLKSLLNSAFTLRKLQMSFDIVFSCCKKVEIEVREMVQQSKAIDILDVITRLNLDIIGTSAFGVDVDSAELQKCGRGFLHAESVKTSLIQILAMLFPEMVNFLKLKVYSEEMTEYFVNFVKQVVEHRKNNNIVRKDLMQSLLQLMNGEEGLSMKEIVAHCFAFLLGGFETPSSVGAFCIYELSINQHLQDKIRKEIEHVLKTNDGEITYNTLSELKFMDRCICETLRKYPSTMVLTRICTRTYQIPNSNVTISKGTPLIVPVYGIQMDPAYYPNPNQFDPERFSEENKASRPSTAWLPFGDGPRMCIAPRLGFLQIKMALFTLLRTYKFVLHPSTEVPMRLNTKHFLMSPASKILVNAEEV</sequence>
<dbReference type="PANTHER" id="PTHR24292">
    <property type="entry name" value="CYTOCHROME P450"/>
    <property type="match status" value="1"/>
</dbReference>
<keyword evidence="10 13" id="KW-0408">Iron</keyword>
<dbReference type="GO" id="GO:0005789">
    <property type="term" value="C:endoplasmic reticulum membrane"/>
    <property type="evidence" value="ECO:0007669"/>
    <property type="project" value="UniProtKB-SubCell"/>
</dbReference>
<dbReference type="FunFam" id="1.10.630.10:FF:000042">
    <property type="entry name" value="Cytochrome P450"/>
    <property type="match status" value="1"/>
</dbReference>
<evidence type="ECO:0000256" key="1">
    <source>
        <dbReference type="ARBA" id="ARBA00001971"/>
    </source>
</evidence>
<dbReference type="GO" id="GO:0020037">
    <property type="term" value="F:heme binding"/>
    <property type="evidence" value="ECO:0007669"/>
    <property type="project" value="InterPro"/>
</dbReference>
<proteinExistence type="inferred from homology"/>
<keyword evidence="15" id="KW-1133">Transmembrane helix</keyword>
<dbReference type="InterPro" id="IPR036396">
    <property type="entry name" value="Cyt_P450_sf"/>
</dbReference>
<evidence type="ECO:0000256" key="10">
    <source>
        <dbReference type="ARBA" id="ARBA00023004"/>
    </source>
</evidence>
<evidence type="ECO:0000256" key="13">
    <source>
        <dbReference type="PIRSR" id="PIRSR602401-1"/>
    </source>
</evidence>
<evidence type="ECO:0000256" key="12">
    <source>
        <dbReference type="ARBA" id="ARBA00023136"/>
    </source>
</evidence>
<feature type="transmembrane region" description="Helical" evidence="15">
    <location>
        <begin position="7"/>
        <end position="26"/>
    </location>
</feature>
<keyword evidence="6 13" id="KW-0479">Metal-binding</keyword>
<evidence type="ECO:0000313" key="17">
    <source>
        <dbReference type="Proteomes" id="UP001329430"/>
    </source>
</evidence>
<comment type="cofactor">
    <cofactor evidence="1 13">
        <name>heme</name>
        <dbReference type="ChEBI" id="CHEBI:30413"/>
    </cofactor>
</comment>
<evidence type="ECO:0000256" key="7">
    <source>
        <dbReference type="ARBA" id="ARBA00022824"/>
    </source>
</evidence>
<comment type="similarity">
    <text evidence="4 14">Belongs to the cytochrome P450 family.</text>
</comment>
<dbReference type="EMBL" id="JAVRBK010000004">
    <property type="protein sequence ID" value="KAK5644624.1"/>
    <property type="molecule type" value="Genomic_DNA"/>
</dbReference>
<gene>
    <name evidence="16" type="ORF">RI129_005924</name>
</gene>
<dbReference type="Proteomes" id="UP001329430">
    <property type="component" value="Chromosome 4"/>
</dbReference>
<comment type="caution">
    <text evidence="16">The sequence shown here is derived from an EMBL/GenBank/DDBJ whole genome shotgun (WGS) entry which is preliminary data.</text>
</comment>
<evidence type="ECO:0000256" key="9">
    <source>
        <dbReference type="ARBA" id="ARBA00023002"/>
    </source>
</evidence>
<evidence type="ECO:0000256" key="11">
    <source>
        <dbReference type="ARBA" id="ARBA00023033"/>
    </source>
</evidence>
<keyword evidence="11 14" id="KW-0503">Monooxygenase</keyword>
<evidence type="ECO:0000256" key="8">
    <source>
        <dbReference type="ARBA" id="ARBA00022848"/>
    </source>
</evidence>
<dbReference type="Pfam" id="PF00067">
    <property type="entry name" value="p450"/>
    <property type="match status" value="1"/>
</dbReference>
<dbReference type="Gene3D" id="1.10.630.10">
    <property type="entry name" value="Cytochrome P450"/>
    <property type="match status" value="1"/>
</dbReference>
<dbReference type="InterPro" id="IPR050476">
    <property type="entry name" value="Insect_CytP450_Detox"/>
</dbReference>
<dbReference type="GO" id="GO:0005506">
    <property type="term" value="F:iron ion binding"/>
    <property type="evidence" value="ECO:0007669"/>
    <property type="project" value="InterPro"/>
</dbReference>
<feature type="binding site" description="axial binding residue" evidence="13">
    <location>
        <position position="441"/>
    </location>
    <ligand>
        <name>heme</name>
        <dbReference type="ChEBI" id="CHEBI:30413"/>
    </ligand>
    <ligandPart>
        <name>Fe</name>
        <dbReference type="ChEBI" id="CHEBI:18248"/>
    </ligandPart>
</feature>
<comment type="subcellular location">
    <subcellularLocation>
        <location evidence="3">Endoplasmic reticulum membrane</location>
        <topology evidence="3">Peripheral membrane protein</topology>
    </subcellularLocation>
    <subcellularLocation>
        <location evidence="2">Microsome membrane</location>
        <topology evidence="2">Peripheral membrane protein</topology>
    </subcellularLocation>
</comment>
<evidence type="ECO:0000256" key="6">
    <source>
        <dbReference type="ARBA" id="ARBA00022723"/>
    </source>
</evidence>
<evidence type="ECO:0000313" key="16">
    <source>
        <dbReference type="EMBL" id="KAK5644624.1"/>
    </source>
</evidence>
<keyword evidence="17" id="KW-1185">Reference proteome</keyword>
<dbReference type="PRINTS" id="PR00385">
    <property type="entry name" value="P450"/>
</dbReference>
<keyword evidence="8" id="KW-0492">Microsome</keyword>
<keyword evidence="9 14" id="KW-0560">Oxidoreductase</keyword>
<keyword evidence="15" id="KW-0812">Transmembrane</keyword>
<organism evidence="16 17">
    <name type="scientific">Pyrocoelia pectoralis</name>
    <dbReference type="NCBI Taxonomy" id="417401"/>
    <lineage>
        <taxon>Eukaryota</taxon>
        <taxon>Metazoa</taxon>
        <taxon>Ecdysozoa</taxon>
        <taxon>Arthropoda</taxon>
        <taxon>Hexapoda</taxon>
        <taxon>Insecta</taxon>
        <taxon>Pterygota</taxon>
        <taxon>Neoptera</taxon>
        <taxon>Endopterygota</taxon>
        <taxon>Coleoptera</taxon>
        <taxon>Polyphaga</taxon>
        <taxon>Elateriformia</taxon>
        <taxon>Elateroidea</taxon>
        <taxon>Lampyridae</taxon>
        <taxon>Lampyrinae</taxon>
        <taxon>Pyrocoelia</taxon>
    </lineage>
</organism>
<dbReference type="PRINTS" id="PR00463">
    <property type="entry name" value="EP450I"/>
</dbReference>
<evidence type="ECO:0000256" key="14">
    <source>
        <dbReference type="RuleBase" id="RU000461"/>
    </source>
</evidence>
<evidence type="ECO:0000256" key="5">
    <source>
        <dbReference type="ARBA" id="ARBA00022617"/>
    </source>
</evidence>
<dbReference type="PROSITE" id="PS00086">
    <property type="entry name" value="CYTOCHROME_P450"/>
    <property type="match status" value="1"/>
</dbReference>
<evidence type="ECO:0000256" key="4">
    <source>
        <dbReference type="ARBA" id="ARBA00010617"/>
    </source>
</evidence>
<dbReference type="CDD" id="cd11056">
    <property type="entry name" value="CYP6-like"/>
    <property type="match status" value="1"/>
</dbReference>
<dbReference type="SUPFAM" id="SSF48264">
    <property type="entry name" value="Cytochrome P450"/>
    <property type="match status" value="1"/>
</dbReference>
<dbReference type="GO" id="GO:0016705">
    <property type="term" value="F:oxidoreductase activity, acting on paired donors, with incorporation or reduction of molecular oxygen"/>
    <property type="evidence" value="ECO:0007669"/>
    <property type="project" value="InterPro"/>
</dbReference>
<keyword evidence="12 15" id="KW-0472">Membrane</keyword>